<feature type="region of interest" description="Disordered" evidence="1">
    <location>
        <begin position="95"/>
        <end position="116"/>
    </location>
</feature>
<dbReference type="Proteomes" id="UP000717328">
    <property type="component" value="Unassembled WGS sequence"/>
</dbReference>
<evidence type="ECO:0000313" key="3">
    <source>
        <dbReference type="Proteomes" id="UP000717328"/>
    </source>
</evidence>
<protein>
    <submittedName>
        <fullName evidence="2">Uncharacterized protein</fullName>
    </submittedName>
</protein>
<dbReference type="OrthoDB" id="9448246at2759"/>
<evidence type="ECO:0000313" key="2">
    <source>
        <dbReference type="EMBL" id="KAG5633058.1"/>
    </source>
</evidence>
<name>A0A9P7K1J4_9AGAR</name>
<gene>
    <name evidence="2" type="ORF">H0H81_011535</name>
</gene>
<organism evidence="2 3">
    <name type="scientific">Sphagnurus paluster</name>
    <dbReference type="NCBI Taxonomy" id="117069"/>
    <lineage>
        <taxon>Eukaryota</taxon>
        <taxon>Fungi</taxon>
        <taxon>Dikarya</taxon>
        <taxon>Basidiomycota</taxon>
        <taxon>Agaricomycotina</taxon>
        <taxon>Agaricomycetes</taxon>
        <taxon>Agaricomycetidae</taxon>
        <taxon>Agaricales</taxon>
        <taxon>Tricholomatineae</taxon>
        <taxon>Lyophyllaceae</taxon>
        <taxon>Sphagnurus</taxon>
    </lineage>
</organism>
<proteinExistence type="predicted"/>
<feature type="non-terminal residue" evidence="2">
    <location>
        <position position="1"/>
    </location>
</feature>
<sequence length="116" mass="13339">TRAYLNHPLCKTPAPHFKTCYNFRPRPILPPPYHVLPSYDFLPCLNLPLHDDPSVCSLALLSPVFPPRLRLPPLFDHPPRSKIPLRFDLPPHSEILPRFNLPPRSNIPPHSNIPPR</sequence>
<reference evidence="2" key="1">
    <citation type="submission" date="2021-02" db="EMBL/GenBank/DDBJ databases">
        <authorList>
            <person name="Nieuwenhuis M."/>
            <person name="Van De Peppel L.J.J."/>
        </authorList>
    </citation>
    <scope>NUCLEOTIDE SEQUENCE</scope>
    <source>
        <strain evidence="2">D49</strain>
    </source>
</reference>
<accession>A0A9P7K1J4</accession>
<reference evidence="2" key="2">
    <citation type="submission" date="2021-10" db="EMBL/GenBank/DDBJ databases">
        <title>Phylogenomics reveals ancestral predisposition of the termite-cultivated fungus Termitomyces towards a domesticated lifestyle.</title>
        <authorList>
            <person name="Auxier B."/>
            <person name="Grum-Grzhimaylo A."/>
            <person name="Cardenas M.E."/>
            <person name="Lodge J.D."/>
            <person name="Laessoe T."/>
            <person name="Pedersen O."/>
            <person name="Smith M.E."/>
            <person name="Kuyper T.W."/>
            <person name="Franco-Molano E.A."/>
            <person name="Baroni T.J."/>
            <person name="Aanen D.K."/>
        </authorList>
    </citation>
    <scope>NUCLEOTIDE SEQUENCE</scope>
    <source>
        <strain evidence="2">D49</strain>
    </source>
</reference>
<dbReference type="EMBL" id="JABCKI010009672">
    <property type="protein sequence ID" value="KAG5633058.1"/>
    <property type="molecule type" value="Genomic_DNA"/>
</dbReference>
<comment type="caution">
    <text evidence="2">The sequence shown here is derived from an EMBL/GenBank/DDBJ whole genome shotgun (WGS) entry which is preliminary data.</text>
</comment>
<keyword evidence="3" id="KW-1185">Reference proteome</keyword>
<dbReference type="AlphaFoldDB" id="A0A9P7K1J4"/>
<evidence type="ECO:0000256" key="1">
    <source>
        <dbReference type="SAM" id="MobiDB-lite"/>
    </source>
</evidence>